<dbReference type="GO" id="GO:0000155">
    <property type="term" value="F:phosphorelay sensor kinase activity"/>
    <property type="evidence" value="ECO:0007669"/>
    <property type="project" value="InterPro"/>
</dbReference>
<dbReference type="Gene3D" id="2.10.70.100">
    <property type="match status" value="1"/>
</dbReference>
<dbReference type="PRINTS" id="PR00344">
    <property type="entry name" value="BCTRLSENSOR"/>
</dbReference>
<feature type="domain" description="PAC" evidence="9">
    <location>
        <begin position="861"/>
        <end position="913"/>
    </location>
</feature>
<name>E6XF08_CELAD</name>
<evidence type="ECO:0000256" key="2">
    <source>
        <dbReference type="ARBA" id="ARBA00012438"/>
    </source>
</evidence>
<evidence type="ECO:0000259" key="9">
    <source>
        <dbReference type="PROSITE" id="PS50113"/>
    </source>
</evidence>
<dbReference type="PROSITE" id="PS50109">
    <property type="entry name" value="HIS_KIN"/>
    <property type="match status" value="1"/>
</dbReference>
<keyword evidence="11" id="KW-1185">Reference proteome</keyword>
<evidence type="ECO:0000259" key="7">
    <source>
        <dbReference type="PROSITE" id="PS50109"/>
    </source>
</evidence>
<dbReference type="InterPro" id="IPR004358">
    <property type="entry name" value="Sig_transdc_His_kin-like_C"/>
</dbReference>
<dbReference type="EC" id="2.7.13.3" evidence="2"/>
<dbReference type="EMBL" id="CP002453">
    <property type="protein sequence ID" value="ADV49230.1"/>
    <property type="molecule type" value="Genomic_DNA"/>
</dbReference>
<dbReference type="SUPFAM" id="SSF47384">
    <property type="entry name" value="Homodimeric domain of signal transducing histidine kinase"/>
    <property type="match status" value="1"/>
</dbReference>
<dbReference type="Gene3D" id="3.30.565.10">
    <property type="entry name" value="Histidine kinase-like ATPase, C-terminal domain"/>
    <property type="match status" value="1"/>
</dbReference>
<feature type="domain" description="PAS" evidence="8">
    <location>
        <begin position="284"/>
        <end position="341"/>
    </location>
</feature>
<feature type="coiled-coil region" evidence="6">
    <location>
        <begin position="904"/>
        <end position="931"/>
    </location>
</feature>
<dbReference type="Gene3D" id="1.10.287.130">
    <property type="match status" value="1"/>
</dbReference>
<dbReference type="SMART" id="SM00086">
    <property type="entry name" value="PAC"/>
    <property type="match status" value="6"/>
</dbReference>
<dbReference type="HOGENOM" id="CLU_276187_0_0_10"/>
<dbReference type="InterPro" id="IPR000700">
    <property type="entry name" value="PAS-assoc_C"/>
</dbReference>
<protein>
    <recommendedName>
        <fullName evidence="2">histidine kinase</fullName>
        <ecNumber evidence="2">2.7.13.3</ecNumber>
    </recommendedName>
</protein>
<comment type="catalytic activity">
    <reaction evidence="1">
        <text>ATP + protein L-histidine = ADP + protein N-phospho-L-histidine.</text>
        <dbReference type="EC" id="2.7.13.3"/>
    </reaction>
</comment>
<dbReference type="eggNOG" id="COG2202">
    <property type="taxonomic scope" value="Bacteria"/>
</dbReference>
<dbReference type="KEGG" id="cao:Celal_1931"/>
<dbReference type="OrthoDB" id="9124519at2"/>
<dbReference type="NCBIfam" id="TIGR00229">
    <property type="entry name" value="sensory_box"/>
    <property type="match status" value="5"/>
</dbReference>
<dbReference type="Pfam" id="PF02518">
    <property type="entry name" value="HATPase_c"/>
    <property type="match status" value="1"/>
</dbReference>
<dbReference type="Gene3D" id="3.30.450.20">
    <property type="entry name" value="PAS domain"/>
    <property type="match status" value="6"/>
</dbReference>
<dbReference type="InterPro" id="IPR003661">
    <property type="entry name" value="HisK_dim/P_dom"/>
</dbReference>
<dbReference type="PROSITE" id="PS50112">
    <property type="entry name" value="PAS"/>
    <property type="match status" value="3"/>
</dbReference>
<dbReference type="AlphaFoldDB" id="E6XF08"/>
<accession>E6XF08</accession>
<keyword evidence="4" id="KW-0808">Transferase</keyword>
<feature type="domain" description="PAS" evidence="8">
    <location>
        <begin position="784"/>
        <end position="856"/>
    </location>
</feature>
<dbReference type="SMART" id="SM00387">
    <property type="entry name" value="HATPase_c"/>
    <property type="match status" value="1"/>
</dbReference>
<feature type="domain" description="PAS" evidence="8">
    <location>
        <begin position="654"/>
        <end position="727"/>
    </location>
</feature>
<dbReference type="SMART" id="SM00091">
    <property type="entry name" value="PAS"/>
    <property type="match status" value="6"/>
</dbReference>
<keyword evidence="3" id="KW-0597">Phosphoprotein</keyword>
<dbReference type="STRING" id="688270.Celal_1931"/>
<dbReference type="PROSITE" id="PS50113">
    <property type="entry name" value="PAC"/>
    <property type="match status" value="5"/>
</dbReference>
<dbReference type="Proteomes" id="UP000008634">
    <property type="component" value="Chromosome"/>
</dbReference>
<dbReference type="InterPro" id="IPR001610">
    <property type="entry name" value="PAC"/>
</dbReference>
<feature type="domain" description="PAC" evidence="9">
    <location>
        <begin position="471"/>
        <end position="523"/>
    </location>
</feature>
<dbReference type="FunFam" id="3.30.565.10:FF:000006">
    <property type="entry name" value="Sensor histidine kinase WalK"/>
    <property type="match status" value="1"/>
</dbReference>
<organism evidence="10 11">
    <name type="scientific">Cellulophaga algicola (strain DSM 14237 / IC166 / ACAM 630)</name>
    <dbReference type="NCBI Taxonomy" id="688270"/>
    <lineage>
        <taxon>Bacteria</taxon>
        <taxon>Pseudomonadati</taxon>
        <taxon>Bacteroidota</taxon>
        <taxon>Flavobacteriia</taxon>
        <taxon>Flavobacteriales</taxon>
        <taxon>Flavobacteriaceae</taxon>
        <taxon>Cellulophaga</taxon>
    </lineage>
</organism>
<feature type="domain" description="PAC" evidence="9">
    <location>
        <begin position="344"/>
        <end position="395"/>
    </location>
</feature>
<feature type="domain" description="PAC" evidence="9">
    <location>
        <begin position="731"/>
        <end position="783"/>
    </location>
</feature>
<dbReference type="PANTHER" id="PTHR43304:SF1">
    <property type="entry name" value="PAC DOMAIN-CONTAINING PROTEIN"/>
    <property type="match status" value="1"/>
</dbReference>
<keyword evidence="5 10" id="KW-0418">Kinase</keyword>
<dbReference type="Pfam" id="PF08447">
    <property type="entry name" value="PAS_3"/>
    <property type="match status" value="6"/>
</dbReference>
<dbReference type="Pfam" id="PF00512">
    <property type="entry name" value="HisKA"/>
    <property type="match status" value="1"/>
</dbReference>
<keyword evidence="6" id="KW-0175">Coiled coil</keyword>
<dbReference type="CDD" id="cd00130">
    <property type="entry name" value="PAS"/>
    <property type="match status" value="5"/>
</dbReference>
<gene>
    <name evidence="10" type="ordered locus">Celal_1931</name>
</gene>
<evidence type="ECO:0000256" key="6">
    <source>
        <dbReference type="SAM" id="Coils"/>
    </source>
</evidence>
<feature type="domain" description="Histidine kinase" evidence="7">
    <location>
        <begin position="938"/>
        <end position="1152"/>
    </location>
</feature>
<dbReference type="InterPro" id="IPR052162">
    <property type="entry name" value="Sensor_kinase/Photoreceptor"/>
</dbReference>
<dbReference type="InterPro" id="IPR005467">
    <property type="entry name" value="His_kinase_dom"/>
</dbReference>
<dbReference type="InterPro" id="IPR036890">
    <property type="entry name" value="HATPase_C_sf"/>
</dbReference>
<sequence length="1153" mass="132394">MSFNFQNPDTELLDFALIAASLSNCSAAVITLTDGKIIYVKSNHGKAGFDTSFYYNILLNTTDEVLLKSNLRIADTANVFDFYLGISLKTKDQNSFGVLSLWNETNVEIKESQLTALKALARQIEQKLIPENQLQSLIVTDHIFYESCLKKSKVGLWELNVNTSEFKLNDVAMTILGYGKNDFKDFSFKTFLKIIYKDYVQESISFLSQIKNKEIDAYSHDLRVRHKKGYWSWTTITGQVTKWSANGAPEIVAGTMLDIHDLKTMEFQLNSIIDNISCVAFRHIFFSDGTQEIVHITKGTEKLWGLTTQEVYADFDSVWNLLLEEEKARMKAILDNSIATLEKWEGEWRIQHPDGSIRWHKGQGIPVKNKNGSVSIDTVIIDITDQVAKKEELKVLNKKLNQAQEIAGLGYWEFDLIKGTSYWSDKVYDILGLGKDSILESFESLKTLLFEEDIPLLEGKRKNSIATGEEYILENRVKKPDGSIIWIRQKGHYIKDTLGTPIFYEGTIQDITATKLISLSLEDTLNRYHLVTEATSDAIWDLDFVKGEIYLGENYKKMFGYPTIGNSKDDLAFWESKIHPDDRKRVVQSFDSSVKLGAINWQEDYKFLNSNKEYSDVSDKAFIVRDEKGMALRMVGAMQDVTDSKKAKLDLEDTIQRYDLVTKATSDAIWDLDFVTGEIFRGENYKKLFGYSSFDMINNSLDYWKSKIHPEDHKRVLESFNLCIESGDDNWYEEYRFGNKDNKYLSIIDKAFIVRNSSGNALRMVGAIQDVTEKLQAIEDIKRANERFEKVAEATNDGIWDWDLKNNVVFHGAGYFELFGYSKSEENSNPEIWIGRIHPEDKPKILELITGLIELKTQEYFNCEYRYLKSNGDYAFVIDRGSVMKNDRGEVIRIVGAVQDITDQKDYEASLQKLNNHLENQAVELLRYNEELEQFAYVVSHDLQEPLRMISSFLILLEKKYNHVIEEEGQKYIHFAVDGAKRMRQIILDLLDFSRVGKSEEELIPVDLNVLLEEVSQIFQQETLEKEATIIIPTLPTINSYSLLVQQLFQNLIGNALKYQKEGAKPVVEVTYEELASHHKFSVSDNGIGIDSEYFDKIFVIFQRLHGRNQYNGTGIGLALVKKIIENLKGKIWLESEKGTGTTFYFTISKEEN</sequence>
<dbReference type="InterPro" id="IPR013655">
    <property type="entry name" value="PAS_fold_3"/>
</dbReference>
<evidence type="ECO:0000256" key="1">
    <source>
        <dbReference type="ARBA" id="ARBA00000085"/>
    </source>
</evidence>
<evidence type="ECO:0000256" key="4">
    <source>
        <dbReference type="ARBA" id="ARBA00022679"/>
    </source>
</evidence>
<reference evidence="10 11" key="1">
    <citation type="journal article" date="2010" name="Stand. Genomic Sci.">
        <title>Complete genome sequence of Cellulophaga algicola type strain (IC166).</title>
        <authorList>
            <person name="Abt B."/>
            <person name="Lu M."/>
            <person name="Misra M."/>
            <person name="Han C."/>
            <person name="Nolan M."/>
            <person name="Lucas S."/>
            <person name="Hammon N."/>
            <person name="Deshpande S."/>
            <person name="Cheng J.F."/>
            <person name="Tapia R."/>
            <person name="Goodwin L."/>
            <person name="Pitluck S."/>
            <person name="Liolios K."/>
            <person name="Pagani I."/>
            <person name="Ivanova N."/>
            <person name="Mavromatis K."/>
            <person name="Ovchinikova G."/>
            <person name="Pati A."/>
            <person name="Chen A."/>
            <person name="Palaniappan K."/>
            <person name="Land M."/>
            <person name="Hauser L."/>
            <person name="Chang Y.J."/>
            <person name="Jeffries C.D."/>
            <person name="Detter J.C."/>
            <person name="Brambilla E."/>
            <person name="Rohde M."/>
            <person name="Tindall B.J."/>
            <person name="Goker M."/>
            <person name="Woyke T."/>
            <person name="Bristow J."/>
            <person name="Eisen J.A."/>
            <person name="Markowitz V."/>
            <person name="Hugenholtz P."/>
            <person name="Kyrpides N.C."/>
            <person name="Klenk H.P."/>
            <person name="Lapidus A."/>
        </authorList>
    </citation>
    <scope>NUCLEOTIDE SEQUENCE [LARGE SCALE GENOMIC DNA]</scope>
    <source>
        <strain evidence="11">DSM 14237 / IC166 / ACAM 630</strain>
    </source>
</reference>
<evidence type="ECO:0000256" key="5">
    <source>
        <dbReference type="ARBA" id="ARBA00022777"/>
    </source>
</evidence>
<dbReference type="eggNOG" id="COG4251">
    <property type="taxonomic scope" value="Bacteria"/>
</dbReference>
<dbReference type="RefSeq" id="WP_013550707.1">
    <property type="nucleotide sequence ID" value="NC_014934.1"/>
</dbReference>
<dbReference type="SUPFAM" id="SSF55785">
    <property type="entry name" value="PYP-like sensor domain (PAS domain)"/>
    <property type="match status" value="6"/>
</dbReference>
<dbReference type="CDD" id="cd00082">
    <property type="entry name" value="HisKA"/>
    <property type="match status" value="1"/>
</dbReference>
<dbReference type="InterPro" id="IPR035965">
    <property type="entry name" value="PAS-like_dom_sf"/>
</dbReference>
<dbReference type="InterPro" id="IPR000014">
    <property type="entry name" value="PAS"/>
</dbReference>
<dbReference type="SUPFAM" id="SSF55874">
    <property type="entry name" value="ATPase domain of HSP90 chaperone/DNA topoisomerase II/histidine kinase"/>
    <property type="match status" value="1"/>
</dbReference>
<evidence type="ECO:0000313" key="10">
    <source>
        <dbReference type="EMBL" id="ADV49230.1"/>
    </source>
</evidence>
<evidence type="ECO:0000256" key="3">
    <source>
        <dbReference type="ARBA" id="ARBA00022553"/>
    </source>
</evidence>
<proteinExistence type="predicted"/>
<dbReference type="SMART" id="SM00388">
    <property type="entry name" value="HisKA"/>
    <property type="match status" value="1"/>
</dbReference>
<dbReference type="PANTHER" id="PTHR43304">
    <property type="entry name" value="PHYTOCHROME-LIKE PROTEIN CPH1"/>
    <property type="match status" value="1"/>
</dbReference>
<dbReference type="InterPro" id="IPR003594">
    <property type="entry name" value="HATPase_dom"/>
</dbReference>
<evidence type="ECO:0000259" key="8">
    <source>
        <dbReference type="PROSITE" id="PS50112"/>
    </source>
</evidence>
<dbReference type="InterPro" id="IPR036097">
    <property type="entry name" value="HisK_dim/P_sf"/>
</dbReference>
<feature type="domain" description="PAC" evidence="9">
    <location>
        <begin position="601"/>
        <end position="653"/>
    </location>
</feature>
<evidence type="ECO:0000313" key="11">
    <source>
        <dbReference type="Proteomes" id="UP000008634"/>
    </source>
</evidence>